<organism evidence="1">
    <name type="scientific">Anguilla anguilla</name>
    <name type="common">European freshwater eel</name>
    <name type="synonym">Muraena anguilla</name>
    <dbReference type="NCBI Taxonomy" id="7936"/>
    <lineage>
        <taxon>Eukaryota</taxon>
        <taxon>Metazoa</taxon>
        <taxon>Chordata</taxon>
        <taxon>Craniata</taxon>
        <taxon>Vertebrata</taxon>
        <taxon>Euteleostomi</taxon>
        <taxon>Actinopterygii</taxon>
        <taxon>Neopterygii</taxon>
        <taxon>Teleostei</taxon>
        <taxon>Anguilliformes</taxon>
        <taxon>Anguillidae</taxon>
        <taxon>Anguilla</taxon>
    </lineage>
</organism>
<sequence length="58" mass="6059">MCEAAAAAPCVMNGCRYDVMFVTLSCSVQSGCCCVSVTRTPALEHGDRPACRSLALVC</sequence>
<dbReference type="AlphaFoldDB" id="A0A0E9WDN1"/>
<evidence type="ECO:0000313" key="1">
    <source>
        <dbReference type="EMBL" id="JAH87598.1"/>
    </source>
</evidence>
<reference evidence="1" key="1">
    <citation type="submission" date="2014-11" db="EMBL/GenBank/DDBJ databases">
        <authorList>
            <person name="Amaro Gonzalez C."/>
        </authorList>
    </citation>
    <scope>NUCLEOTIDE SEQUENCE</scope>
</reference>
<dbReference type="EMBL" id="GBXM01020979">
    <property type="protein sequence ID" value="JAH87598.1"/>
    <property type="molecule type" value="Transcribed_RNA"/>
</dbReference>
<protein>
    <submittedName>
        <fullName evidence="1">Uncharacterized protein</fullName>
    </submittedName>
</protein>
<name>A0A0E9WDN1_ANGAN</name>
<reference evidence="1" key="2">
    <citation type="journal article" date="2015" name="Fish Shellfish Immunol.">
        <title>Early steps in the European eel (Anguilla anguilla)-Vibrio vulnificus interaction in the gills: Role of the RtxA13 toxin.</title>
        <authorList>
            <person name="Callol A."/>
            <person name="Pajuelo D."/>
            <person name="Ebbesson L."/>
            <person name="Teles M."/>
            <person name="MacKenzie S."/>
            <person name="Amaro C."/>
        </authorList>
    </citation>
    <scope>NUCLEOTIDE SEQUENCE</scope>
</reference>
<accession>A0A0E9WDN1</accession>
<proteinExistence type="predicted"/>